<dbReference type="GO" id="GO:0004197">
    <property type="term" value="F:cysteine-type endopeptidase activity"/>
    <property type="evidence" value="ECO:0007669"/>
    <property type="project" value="InterPro"/>
</dbReference>
<keyword evidence="5" id="KW-1185">Reference proteome</keyword>
<protein>
    <recommendedName>
        <fullName evidence="3">Peptidase C14 caspase domain-containing protein</fullName>
    </recommendedName>
</protein>
<dbReference type="GO" id="GO:0006508">
    <property type="term" value="P:proteolysis"/>
    <property type="evidence" value="ECO:0007669"/>
    <property type="project" value="InterPro"/>
</dbReference>
<dbReference type="Proteomes" id="UP001218188">
    <property type="component" value="Unassembled WGS sequence"/>
</dbReference>
<comment type="caution">
    <text evidence="4">The sequence shown here is derived from an EMBL/GenBank/DDBJ whole genome shotgun (WGS) entry which is preliminary data.</text>
</comment>
<dbReference type="AlphaFoldDB" id="A0AAD6X3B0"/>
<feature type="domain" description="Peptidase C14 caspase" evidence="3">
    <location>
        <begin position="165"/>
        <end position="200"/>
    </location>
</feature>
<dbReference type="PANTHER" id="PTHR48104">
    <property type="entry name" value="METACASPASE-4"/>
    <property type="match status" value="1"/>
</dbReference>
<evidence type="ECO:0000256" key="2">
    <source>
        <dbReference type="SAM" id="MobiDB-lite"/>
    </source>
</evidence>
<evidence type="ECO:0000259" key="3">
    <source>
        <dbReference type="Pfam" id="PF00656"/>
    </source>
</evidence>
<organism evidence="4 5">
    <name type="scientific">Mycena alexandri</name>
    <dbReference type="NCBI Taxonomy" id="1745969"/>
    <lineage>
        <taxon>Eukaryota</taxon>
        <taxon>Fungi</taxon>
        <taxon>Dikarya</taxon>
        <taxon>Basidiomycota</taxon>
        <taxon>Agaricomycotina</taxon>
        <taxon>Agaricomycetes</taxon>
        <taxon>Agaricomycetidae</taxon>
        <taxon>Agaricales</taxon>
        <taxon>Marasmiineae</taxon>
        <taxon>Mycenaceae</taxon>
        <taxon>Mycena</taxon>
    </lineage>
</organism>
<dbReference type="InterPro" id="IPR050452">
    <property type="entry name" value="Metacaspase"/>
</dbReference>
<dbReference type="Pfam" id="PF00656">
    <property type="entry name" value="Peptidase_C14"/>
    <property type="match status" value="1"/>
</dbReference>
<name>A0AAD6X3B0_9AGAR</name>
<dbReference type="GO" id="GO:0005737">
    <property type="term" value="C:cytoplasm"/>
    <property type="evidence" value="ECO:0007669"/>
    <property type="project" value="TreeGrafter"/>
</dbReference>
<gene>
    <name evidence="4" type="ORF">C8F04DRAFT_1259467</name>
</gene>
<sequence>MSYNPGGYGTPPAFPSADPYGTPGGGYNPGYGAPPGPPPSGYGPPQGPPPPHFPGSPSPQFPGQSSYGPPTGPPPPIERASYPGQQYHQQHHQAPHHQGQHHQQGGYPGQYAPPPGPPSFAPPPGPPSFAPPSGPPPFGHSPSYAPRLGLLPCRPRLSNTMARNSRIHAMEWLVRGAAPNDSLFFHYSGHGGQTKDLDGDEGDGEDEGFGYCWLSGDCL</sequence>
<dbReference type="PRINTS" id="PR01217">
    <property type="entry name" value="PRICHEXTENSN"/>
</dbReference>
<dbReference type="EMBL" id="JARJCM010000053">
    <property type="protein sequence ID" value="KAJ7035107.1"/>
    <property type="molecule type" value="Genomic_DNA"/>
</dbReference>
<evidence type="ECO:0000313" key="4">
    <source>
        <dbReference type="EMBL" id="KAJ7035107.1"/>
    </source>
</evidence>
<feature type="compositionally biased region" description="Pro residues" evidence="2">
    <location>
        <begin position="32"/>
        <end position="60"/>
    </location>
</feature>
<evidence type="ECO:0000313" key="5">
    <source>
        <dbReference type="Proteomes" id="UP001218188"/>
    </source>
</evidence>
<feature type="compositionally biased region" description="Pro residues" evidence="2">
    <location>
        <begin position="111"/>
        <end position="139"/>
    </location>
</feature>
<feature type="compositionally biased region" description="Basic residues" evidence="2">
    <location>
        <begin position="89"/>
        <end position="100"/>
    </location>
</feature>
<dbReference type="InterPro" id="IPR011600">
    <property type="entry name" value="Pept_C14_caspase"/>
</dbReference>
<dbReference type="Gene3D" id="3.40.50.12660">
    <property type="match status" value="1"/>
</dbReference>
<dbReference type="PANTHER" id="PTHR48104:SF30">
    <property type="entry name" value="METACASPASE-1"/>
    <property type="match status" value="1"/>
</dbReference>
<comment type="similarity">
    <text evidence="1">Belongs to the peptidase C14B family.</text>
</comment>
<reference evidence="4" key="1">
    <citation type="submission" date="2023-03" db="EMBL/GenBank/DDBJ databases">
        <title>Massive genome expansion in bonnet fungi (Mycena s.s.) driven by repeated elements and novel gene families across ecological guilds.</title>
        <authorList>
            <consortium name="Lawrence Berkeley National Laboratory"/>
            <person name="Harder C.B."/>
            <person name="Miyauchi S."/>
            <person name="Viragh M."/>
            <person name="Kuo A."/>
            <person name="Thoen E."/>
            <person name="Andreopoulos B."/>
            <person name="Lu D."/>
            <person name="Skrede I."/>
            <person name="Drula E."/>
            <person name="Henrissat B."/>
            <person name="Morin E."/>
            <person name="Kohler A."/>
            <person name="Barry K."/>
            <person name="LaButti K."/>
            <person name="Morin E."/>
            <person name="Salamov A."/>
            <person name="Lipzen A."/>
            <person name="Mereny Z."/>
            <person name="Hegedus B."/>
            <person name="Baldrian P."/>
            <person name="Stursova M."/>
            <person name="Weitz H."/>
            <person name="Taylor A."/>
            <person name="Grigoriev I.V."/>
            <person name="Nagy L.G."/>
            <person name="Martin F."/>
            <person name="Kauserud H."/>
        </authorList>
    </citation>
    <scope>NUCLEOTIDE SEQUENCE</scope>
    <source>
        <strain evidence="4">CBHHK200</strain>
    </source>
</reference>
<proteinExistence type="inferred from homology"/>
<evidence type="ECO:0000256" key="1">
    <source>
        <dbReference type="ARBA" id="ARBA00009005"/>
    </source>
</evidence>
<feature type="region of interest" description="Disordered" evidence="2">
    <location>
        <begin position="1"/>
        <end position="143"/>
    </location>
</feature>
<accession>A0AAD6X3B0</accession>